<organism evidence="2 3">
    <name type="scientific">Microlunatus ginsengisoli</name>
    <dbReference type="NCBI Taxonomy" id="363863"/>
    <lineage>
        <taxon>Bacteria</taxon>
        <taxon>Bacillati</taxon>
        <taxon>Actinomycetota</taxon>
        <taxon>Actinomycetes</taxon>
        <taxon>Propionibacteriales</taxon>
        <taxon>Propionibacteriaceae</taxon>
        <taxon>Microlunatus</taxon>
    </lineage>
</organism>
<feature type="transmembrane region" description="Helical" evidence="1">
    <location>
        <begin position="215"/>
        <end position="237"/>
    </location>
</feature>
<dbReference type="PANTHER" id="PTHR36833">
    <property type="entry name" value="SLR0610 PROTEIN-RELATED"/>
    <property type="match status" value="1"/>
</dbReference>
<comment type="caution">
    <text evidence="2">The sequence shown here is derived from an EMBL/GenBank/DDBJ whole genome shotgun (WGS) entry which is preliminary data.</text>
</comment>
<feature type="transmembrane region" description="Helical" evidence="1">
    <location>
        <begin position="70"/>
        <end position="91"/>
    </location>
</feature>
<reference evidence="3" key="1">
    <citation type="journal article" date="2019" name="Int. J. Syst. Evol. Microbiol.">
        <title>The Global Catalogue of Microorganisms (GCM) 10K type strain sequencing project: providing services to taxonomists for standard genome sequencing and annotation.</title>
        <authorList>
            <consortium name="The Broad Institute Genomics Platform"/>
            <consortium name="The Broad Institute Genome Sequencing Center for Infectious Disease"/>
            <person name="Wu L."/>
            <person name="Ma J."/>
        </authorList>
    </citation>
    <scope>NUCLEOTIDE SEQUENCE [LARGE SCALE GENOMIC DNA]</scope>
    <source>
        <strain evidence="3">JCM 16929</strain>
    </source>
</reference>
<keyword evidence="1" id="KW-1133">Transmembrane helix</keyword>
<accession>A0ABP7A4I4</accession>
<dbReference type="Pfam" id="PF06182">
    <property type="entry name" value="ABC2_membrane_6"/>
    <property type="match status" value="1"/>
</dbReference>
<proteinExistence type="predicted"/>
<dbReference type="InterPro" id="IPR010390">
    <property type="entry name" value="ABC-2_transporter-like"/>
</dbReference>
<dbReference type="PANTHER" id="PTHR36833:SF1">
    <property type="entry name" value="INTEGRAL MEMBRANE TRANSPORT PROTEIN"/>
    <property type="match status" value="1"/>
</dbReference>
<dbReference type="Proteomes" id="UP001501490">
    <property type="component" value="Unassembled WGS sequence"/>
</dbReference>
<evidence type="ECO:0000313" key="3">
    <source>
        <dbReference type="Proteomes" id="UP001501490"/>
    </source>
</evidence>
<gene>
    <name evidence="2" type="ORF">GCM10022236_28820</name>
</gene>
<name>A0ABP7A4I4_9ACTN</name>
<evidence type="ECO:0000313" key="2">
    <source>
        <dbReference type="EMBL" id="GAA3624742.1"/>
    </source>
</evidence>
<keyword evidence="1" id="KW-0812">Transmembrane</keyword>
<sequence length="278" mass="30111">MADLSASRPAGGLTRRRTYAILLGSRIRSQYAYRTSFWLTVATSFGVGVIEFLELYAIMYNVPVFGGLDFRQAALVFALANIGFSLADMVFGELDTMPTNIRMGRLEVMLVRPMPLLAQLITGDLQLRRLGRVAIGAVIAAIALPGLDITYDPATLYLLVITPFVGAAVFGAFFTIAGGLQFFVVDGAELTNGFVYGGSYAAQLPGSVLIKPVRILFTFVFPATFVAYLPTLLILGLPGTPYLPAWLGWLAPVFAIWIWVIAALVWRTGIRRFVGAGG</sequence>
<dbReference type="RefSeq" id="WP_344805691.1">
    <property type="nucleotide sequence ID" value="NZ_BAABAB010000021.1"/>
</dbReference>
<feature type="transmembrane region" description="Helical" evidence="1">
    <location>
        <begin position="157"/>
        <end position="184"/>
    </location>
</feature>
<feature type="transmembrane region" description="Helical" evidence="1">
    <location>
        <begin position="243"/>
        <end position="266"/>
    </location>
</feature>
<protein>
    <submittedName>
        <fullName evidence="2">ABC transporter permease</fullName>
    </submittedName>
</protein>
<evidence type="ECO:0000256" key="1">
    <source>
        <dbReference type="SAM" id="Phobius"/>
    </source>
</evidence>
<dbReference type="EMBL" id="BAABAB010000021">
    <property type="protein sequence ID" value="GAA3624742.1"/>
    <property type="molecule type" value="Genomic_DNA"/>
</dbReference>
<keyword evidence="3" id="KW-1185">Reference proteome</keyword>
<feature type="transmembrane region" description="Helical" evidence="1">
    <location>
        <begin position="36"/>
        <end position="58"/>
    </location>
</feature>
<keyword evidence="1" id="KW-0472">Membrane</keyword>